<dbReference type="PANTHER" id="PTHR46382">
    <property type="entry name" value="PHOSPHATIDATE CYTIDYLYLTRANSFERASE"/>
    <property type="match status" value="1"/>
</dbReference>
<dbReference type="Proteomes" id="UP000242818">
    <property type="component" value="Unassembled WGS sequence"/>
</dbReference>
<feature type="transmembrane region" description="Helical" evidence="24">
    <location>
        <begin position="61"/>
        <end position="80"/>
    </location>
</feature>
<evidence type="ECO:0000256" key="7">
    <source>
        <dbReference type="ARBA" id="ARBA00019373"/>
    </source>
</evidence>
<keyword evidence="26" id="KW-1185">Reference proteome</keyword>
<evidence type="ECO:0000256" key="15">
    <source>
        <dbReference type="ARBA" id="ARBA00023136"/>
    </source>
</evidence>
<feature type="transmembrane region" description="Helical" evidence="24">
    <location>
        <begin position="159"/>
        <end position="180"/>
    </location>
</feature>
<feature type="transmembrane region" description="Helical" evidence="24">
    <location>
        <begin position="86"/>
        <end position="106"/>
    </location>
</feature>
<protein>
    <recommendedName>
        <fullName evidence="7">Phosphatidate cytidylyltransferase</fullName>
        <ecNumber evidence="6">2.7.7.41</ecNumber>
    </recommendedName>
    <alternativeName>
        <fullName evidence="20">CDP-DAG synthase</fullName>
    </alternativeName>
    <alternativeName>
        <fullName evidence="22">CDP-DG synthase</fullName>
    </alternativeName>
    <alternativeName>
        <fullName evidence="18">CDP-diacylglycerol synthase</fullName>
    </alternativeName>
    <alternativeName>
        <fullName evidence="21">CDP-diglyceride pyrophosphorylase</fullName>
    </alternativeName>
    <alternativeName>
        <fullName evidence="23">CDP-diglyceride synthase</fullName>
    </alternativeName>
    <alternativeName>
        <fullName evidence="19">CTP:phosphatidate cytidylyltransferase</fullName>
    </alternativeName>
</protein>
<evidence type="ECO:0000256" key="23">
    <source>
        <dbReference type="ARBA" id="ARBA00033406"/>
    </source>
</evidence>
<keyword evidence="12 25" id="KW-0548">Nucleotidyltransferase</keyword>
<dbReference type="PANTHER" id="PTHR46382:SF1">
    <property type="entry name" value="PHOSPHATIDATE CYTIDYLYLTRANSFERASE"/>
    <property type="match status" value="1"/>
</dbReference>
<keyword evidence="15 24" id="KW-0472">Membrane</keyword>
<evidence type="ECO:0000256" key="24">
    <source>
        <dbReference type="SAM" id="Phobius"/>
    </source>
</evidence>
<comment type="catalytic activity">
    <reaction evidence="1">
        <text>a 1,2-diacyl-sn-glycero-3-phosphate + CTP + H(+) = a CDP-1,2-diacyl-sn-glycerol + diphosphate</text>
        <dbReference type="Rhea" id="RHEA:16229"/>
        <dbReference type="ChEBI" id="CHEBI:15378"/>
        <dbReference type="ChEBI" id="CHEBI:33019"/>
        <dbReference type="ChEBI" id="CHEBI:37563"/>
        <dbReference type="ChEBI" id="CHEBI:58332"/>
        <dbReference type="ChEBI" id="CHEBI:58608"/>
        <dbReference type="EC" id="2.7.7.41"/>
    </reaction>
</comment>
<evidence type="ECO:0000256" key="6">
    <source>
        <dbReference type="ARBA" id="ARBA00012487"/>
    </source>
</evidence>
<keyword evidence="17" id="KW-1208">Phospholipid metabolism</keyword>
<feature type="transmembrane region" description="Helical" evidence="24">
    <location>
        <begin position="226"/>
        <end position="245"/>
    </location>
</feature>
<feature type="transmembrane region" description="Helical" evidence="24">
    <location>
        <begin position="7"/>
        <end position="24"/>
    </location>
</feature>
<dbReference type="EMBL" id="FMAR01000002">
    <property type="protein sequence ID" value="SCB95691.1"/>
    <property type="molecule type" value="Genomic_DNA"/>
</dbReference>
<evidence type="ECO:0000256" key="1">
    <source>
        <dbReference type="ARBA" id="ARBA00001698"/>
    </source>
</evidence>
<keyword evidence="8" id="KW-1003">Cell membrane</keyword>
<keyword evidence="16" id="KW-0594">Phospholipid biosynthesis</keyword>
<evidence type="ECO:0000256" key="2">
    <source>
        <dbReference type="ARBA" id="ARBA00004651"/>
    </source>
</evidence>
<dbReference type="GO" id="GO:0016024">
    <property type="term" value="P:CDP-diacylglycerol biosynthetic process"/>
    <property type="evidence" value="ECO:0007669"/>
    <property type="project" value="TreeGrafter"/>
</dbReference>
<keyword evidence="9" id="KW-0444">Lipid biosynthesis</keyword>
<feature type="transmembrane region" description="Helical" evidence="24">
    <location>
        <begin position="201"/>
        <end position="220"/>
    </location>
</feature>
<evidence type="ECO:0000256" key="11">
    <source>
        <dbReference type="ARBA" id="ARBA00022692"/>
    </source>
</evidence>
<evidence type="ECO:0000256" key="3">
    <source>
        <dbReference type="ARBA" id="ARBA00005119"/>
    </source>
</evidence>
<evidence type="ECO:0000256" key="4">
    <source>
        <dbReference type="ARBA" id="ARBA00005189"/>
    </source>
</evidence>
<evidence type="ECO:0000256" key="14">
    <source>
        <dbReference type="ARBA" id="ARBA00023098"/>
    </source>
</evidence>
<dbReference type="STRING" id="1335309.GA0116948_102197"/>
<name>A0A1C4AMA9_9BACT</name>
<evidence type="ECO:0000256" key="10">
    <source>
        <dbReference type="ARBA" id="ARBA00022679"/>
    </source>
</evidence>
<comment type="similarity">
    <text evidence="5">Belongs to the CDS family.</text>
</comment>
<comment type="pathway">
    <text evidence="3">Phospholipid metabolism; CDP-diacylglycerol biosynthesis; CDP-diacylglycerol from sn-glycerol 3-phosphate: step 3/3.</text>
</comment>
<reference evidence="25 26" key="1">
    <citation type="submission" date="2016-08" db="EMBL/GenBank/DDBJ databases">
        <authorList>
            <person name="Seilhamer J.J."/>
        </authorList>
    </citation>
    <scope>NUCLEOTIDE SEQUENCE [LARGE SCALE GENOMIC DNA]</scope>
    <source>
        <strain evidence="25 26">A37T2</strain>
    </source>
</reference>
<feature type="transmembrane region" description="Helical" evidence="24">
    <location>
        <begin position="30"/>
        <end position="49"/>
    </location>
</feature>
<evidence type="ECO:0000256" key="16">
    <source>
        <dbReference type="ARBA" id="ARBA00023209"/>
    </source>
</evidence>
<dbReference type="GO" id="GO:0004605">
    <property type="term" value="F:phosphatidate cytidylyltransferase activity"/>
    <property type="evidence" value="ECO:0007669"/>
    <property type="project" value="UniProtKB-EC"/>
</dbReference>
<keyword evidence="13 24" id="KW-1133">Transmembrane helix</keyword>
<evidence type="ECO:0000313" key="26">
    <source>
        <dbReference type="Proteomes" id="UP000242818"/>
    </source>
</evidence>
<evidence type="ECO:0000256" key="22">
    <source>
        <dbReference type="ARBA" id="ARBA00032743"/>
    </source>
</evidence>
<dbReference type="EC" id="2.7.7.41" evidence="6"/>
<keyword evidence="14" id="KW-0443">Lipid metabolism</keyword>
<dbReference type="Pfam" id="PF01148">
    <property type="entry name" value="CTP_transf_1"/>
    <property type="match status" value="1"/>
</dbReference>
<accession>A0A1C4AMA9</accession>
<comment type="subcellular location">
    <subcellularLocation>
        <location evidence="2">Cell membrane</location>
        <topology evidence="2">Multi-pass membrane protein</topology>
    </subcellularLocation>
</comment>
<evidence type="ECO:0000256" key="21">
    <source>
        <dbReference type="ARBA" id="ARBA00032396"/>
    </source>
</evidence>
<feature type="transmembrane region" description="Helical" evidence="24">
    <location>
        <begin position="118"/>
        <end position="139"/>
    </location>
</feature>
<keyword evidence="11 24" id="KW-0812">Transmembrane</keyword>
<dbReference type="GO" id="GO:0005886">
    <property type="term" value="C:plasma membrane"/>
    <property type="evidence" value="ECO:0007669"/>
    <property type="project" value="UniProtKB-SubCell"/>
</dbReference>
<evidence type="ECO:0000256" key="19">
    <source>
        <dbReference type="ARBA" id="ARBA00031825"/>
    </source>
</evidence>
<evidence type="ECO:0000256" key="9">
    <source>
        <dbReference type="ARBA" id="ARBA00022516"/>
    </source>
</evidence>
<comment type="pathway">
    <text evidence="4">Lipid metabolism.</text>
</comment>
<evidence type="ECO:0000256" key="20">
    <source>
        <dbReference type="ARBA" id="ARBA00032253"/>
    </source>
</evidence>
<evidence type="ECO:0000256" key="18">
    <source>
        <dbReference type="ARBA" id="ARBA00029893"/>
    </source>
</evidence>
<evidence type="ECO:0000256" key="13">
    <source>
        <dbReference type="ARBA" id="ARBA00022989"/>
    </source>
</evidence>
<evidence type="ECO:0000256" key="5">
    <source>
        <dbReference type="ARBA" id="ARBA00010185"/>
    </source>
</evidence>
<feature type="transmembrane region" description="Helical" evidence="24">
    <location>
        <begin position="276"/>
        <end position="295"/>
    </location>
</feature>
<gene>
    <name evidence="25" type="ORF">GA0116948_102197</name>
</gene>
<sequence length="296" mass="32682">MKTFITRTLTALVFVAVMLAGILWNEGSFILLFTLISLGALVEYFKLVRLMENGYDKGSKWQYIGALCANVAIIILFVGGQVLTLFPIHALGILLTILFLLVLPLGDMIITQRLDVKNLRLTLLGLLYVSLPFALLVWMRTHLGVENARPGTASAHAPGWLIPLLLILFIWINDTMAYIVGSLIGHTPFSKISPKKTIEGTVGGMVLAVAVAGVYGYYWGQQWLALQHWLVLAGIAAIAGTYGDLLESKLKRMAGVKDSGRIMPGHGGFLDRFDSLLLAAPFAWIYVYFFIHNFVR</sequence>
<evidence type="ECO:0000256" key="12">
    <source>
        <dbReference type="ARBA" id="ARBA00022695"/>
    </source>
</evidence>
<evidence type="ECO:0000256" key="8">
    <source>
        <dbReference type="ARBA" id="ARBA00022475"/>
    </source>
</evidence>
<evidence type="ECO:0000313" key="25">
    <source>
        <dbReference type="EMBL" id="SCB95691.1"/>
    </source>
</evidence>
<dbReference type="AlphaFoldDB" id="A0A1C4AMA9"/>
<evidence type="ECO:0000256" key="17">
    <source>
        <dbReference type="ARBA" id="ARBA00023264"/>
    </source>
</evidence>
<proteinExistence type="inferred from homology"/>
<keyword evidence="10 25" id="KW-0808">Transferase</keyword>
<organism evidence="25 26">
    <name type="scientific">Chitinophaga costaii</name>
    <dbReference type="NCBI Taxonomy" id="1335309"/>
    <lineage>
        <taxon>Bacteria</taxon>
        <taxon>Pseudomonadati</taxon>
        <taxon>Bacteroidota</taxon>
        <taxon>Chitinophagia</taxon>
        <taxon>Chitinophagales</taxon>
        <taxon>Chitinophagaceae</taxon>
        <taxon>Chitinophaga</taxon>
    </lineage>
</organism>
<dbReference type="RefSeq" id="WP_240619173.1">
    <property type="nucleotide sequence ID" value="NZ_FMAR01000002.1"/>
</dbReference>